<evidence type="ECO:0000313" key="6">
    <source>
        <dbReference type="Proteomes" id="UP001328107"/>
    </source>
</evidence>
<keyword evidence="3" id="KW-0418">Kinase</keyword>
<dbReference type="InterPro" id="IPR007666">
    <property type="entry name" value="ADP_PFK/GK"/>
</dbReference>
<gene>
    <name evidence="5" type="ORF">PMAYCL1PPCAC_09625</name>
</gene>
<dbReference type="Proteomes" id="UP001328107">
    <property type="component" value="Unassembled WGS sequence"/>
</dbReference>
<reference evidence="6" key="1">
    <citation type="submission" date="2022-10" db="EMBL/GenBank/DDBJ databases">
        <title>Genome assembly of Pristionchus species.</title>
        <authorList>
            <person name="Yoshida K."/>
            <person name="Sommer R.J."/>
        </authorList>
    </citation>
    <scope>NUCLEOTIDE SEQUENCE [LARGE SCALE GENOMIC DNA]</scope>
    <source>
        <strain evidence="6">RS5460</strain>
    </source>
</reference>
<dbReference type="AlphaFoldDB" id="A0AAN4ZKR7"/>
<keyword evidence="2" id="KW-0479">Metal-binding</keyword>
<dbReference type="GO" id="GO:0046872">
    <property type="term" value="F:metal ion binding"/>
    <property type="evidence" value="ECO:0007669"/>
    <property type="project" value="UniProtKB-KW"/>
</dbReference>
<keyword evidence="6" id="KW-1185">Reference proteome</keyword>
<proteinExistence type="predicted"/>
<evidence type="ECO:0000256" key="3">
    <source>
        <dbReference type="ARBA" id="ARBA00022777"/>
    </source>
</evidence>
<evidence type="ECO:0000256" key="2">
    <source>
        <dbReference type="ARBA" id="ARBA00022723"/>
    </source>
</evidence>
<feature type="non-terminal residue" evidence="5">
    <location>
        <position position="1"/>
    </location>
</feature>
<dbReference type="PANTHER" id="PTHR21208">
    <property type="entry name" value="ADP-DEPENDENT GLUCOKINASE"/>
    <property type="match status" value="1"/>
</dbReference>
<evidence type="ECO:0000256" key="4">
    <source>
        <dbReference type="ARBA" id="ARBA00022842"/>
    </source>
</evidence>
<dbReference type="GO" id="GO:0005783">
    <property type="term" value="C:endoplasmic reticulum"/>
    <property type="evidence" value="ECO:0007669"/>
    <property type="project" value="TreeGrafter"/>
</dbReference>
<dbReference type="GO" id="GO:0006006">
    <property type="term" value="P:glucose metabolic process"/>
    <property type="evidence" value="ECO:0007669"/>
    <property type="project" value="TreeGrafter"/>
</dbReference>
<keyword evidence="1" id="KW-0808">Transferase</keyword>
<evidence type="ECO:0000256" key="1">
    <source>
        <dbReference type="ARBA" id="ARBA00022679"/>
    </source>
</evidence>
<protein>
    <submittedName>
        <fullName evidence="5">Uncharacterized protein</fullName>
    </submittedName>
</protein>
<organism evidence="5 6">
    <name type="scientific">Pristionchus mayeri</name>
    <dbReference type="NCBI Taxonomy" id="1317129"/>
    <lineage>
        <taxon>Eukaryota</taxon>
        <taxon>Metazoa</taxon>
        <taxon>Ecdysozoa</taxon>
        <taxon>Nematoda</taxon>
        <taxon>Chromadorea</taxon>
        <taxon>Rhabditida</taxon>
        <taxon>Rhabditina</taxon>
        <taxon>Diplogasteromorpha</taxon>
        <taxon>Diplogasteroidea</taxon>
        <taxon>Neodiplogasteridae</taxon>
        <taxon>Pristionchus</taxon>
    </lineage>
</organism>
<accession>A0AAN4ZKR7</accession>
<comment type="caution">
    <text evidence="5">The sequence shown here is derived from an EMBL/GenBank/DDBJ whole genome shotgun (WGS) entry which is preliminary data.</text>
</comment>
<evidence type="ECO:0000313" key="5">
    <source>
        <dbReference type="EMBL" id="GMR39430.1"/>
    </source>
</evidence>
<sequence length="221" mass="24114">AISPIPVAVSVLSLTSVNAGPRVCNSRNTVSIMETCYTAFVQSYGIDNPLPMAEFFSGFHAKRTEMLNTMNIDAVTPIKDYGSALTACLAQIENCILDSTYEQQGLGAQKDDGHKYNTDRLITAYQSSDRGYEIQMQQFDCLRACGGSSADVTDKCDADLAAIKNPTCEDYSNNMQCWRRAFTQCCGPDGGEFQCNTIGAEYKIFMKDELATGQCVFAPCA</sequence>
<dbReference type="EMBL" id="BTRK01000002">
    <property type="protein sequence ID" value="GMR39430.1"/>
    <property type="molecule type" value="Genomic_DNA"/>
</dbReference>
<name>A0AAN4ZKR7_9BILA</name>
<keyword evidence="4" id="KW-0460">Magnesium</keyword>
<dbReference type="PANTHER" id="PTHR21208:SF0">
    <property type="entry name" value="ADP-DEPENDENT GLUCOKINASE"/>
    <property type="match status" value="1"/>
</dbReference>
<dbReference type="GO" id="GO:0043843">
    <property type="term" value="F:ADP-specific glucokinase activity"/>
    <property type="evidence" value="ECO:0007669"/>
    <property type="project" value="TreeGrafter"/>
</dbReference>